<dbReference type="InterPro" id="IPR004090">
    <property type="entry name" value="Chemotax_Me-accpt_rcpt"/>
</dbReference>
<evidence type="ECO:0000256" key="6">
    <source>
        <dbReference type="ARBA" id="ARBA00022692"/>
    </source>
</evidence>
<keyword evidence="4" id="KW-0145">Chemotaxis</keyword>
<dbReference type="Pfam" id="PF00672">
    <property type="entry name" value="HAMP"/>
    <property type="match status" value="1"/>
</dbReference>
<dbReference type="Pfam" id="PF00015">
    <property type="entry name" value="MCPsignal"/>
    <property type="match status" value="1"/>
</dbReference>
<dbReference type="PANTHER" id="PTHR43531:SF14">
    <property type="entry name" value="METHYL-ACCEPTING CHEMOTAXIS PROTEIN I-RELATED"/>
    <property type="match status" value="1"/>
</dbReference>
<evidence type="ECO:0000256" key="8">
    <source>
        <dbReference type="ARBA" id="ARBA00023136"/>
    </source>
</evidence>
<organism evidence="16 17">
    <name type="scientific">Pandoraea capi</name>
    <dbReference type="NCBI Taxonomy" id="2508286"/>
    <lineage>
        <taxon>Bacteria</taxon>
        <taxon>Pseudomonadati</taxon>
        <taxon>Pseudomonadota</taxon>
        <taxon>Betaproteobacteria</taxon>
        <taxon>Burkholderiales</taxon>
        <taxon>Burkholderiaceae</taxon>
        <taxon>Pandoraea</taxon>
    </lineage>
</organism>
<keyword evidence="12" id="KW-0175">Coiled coil</keyword>
<feature type="coiled-coil region" evidence="12">
    <location>
        <begin position="472"/>
        <end position="510"/>
    </location>
</feature>
<keyword evidence="5" id="KW-0997">Cell inner membrane</keyword>
<gene>
    <name evidence="16" type="ORF">PCA20602_00892</name>
</gene>
<evidence type="ECO:0000256" key="13">
    <source>
        <dbReference type="SAM" id="Phobius"/>
    </source>
</evidence>
<evidence type="ECO:0000256" key="3">
    <source>
        <dbReference type="ARBA" id="ARBA00022481"/>
    </source>
</evidence>
<dbReference type="InterPro" id="IPR003660">
    <property type="entry name" value="HAMP_dom"/>
</dbReference>
<keyword evidence="3" id="KW-0488">Methylation</keyword>
<name>A0ABY6VQM3_9BURK</name>
<evidence type="ECO:0000256" key="2">
    <source>
        <dbReference type="ARBA" id="ARBA00022475"/>
    </source>
</evidence>
<dbReference type="InterPro" id="IPR051310">
    <property type="entry name" value="MCP_chemotaxis"/>
</dbReference>
<dbReference type="SUPFAM" id="SSF47170">
    <property type="entry name" value="Aspartate receptor, ligand-binding domain"/>
    <property type="match status" value="1"/>
</dbReference>
<keyword evidence="7 13" id="KW-1133">Transmembrane helix</keyword>
<evidence type="ECO:0000256" key="7">
    <source>
        <dbReference type="ARBA" id="ARBA00022989"/>
    </source>
</evidence>
<dbReference type="EMBL" id="CABPRV010000002">
    <property type="protein sequence ID" value="VVD76659.1"/>
    <property type="molecule type" value="Genomic_DNA"/>
</dbReference>
<dbReference type="PRINTS" id="PR00260">
    <property type="entry name" value="CHEMTRNSDUCR"/>
</dbReference>
<dbReference type="Gene3D" id="1.10.287.950">
    <property type="entry name" value="Methyl-accepting chemotaxis protein"/>
    <property type="match status" value="1"/>
</dbReference>
<evidence type="ECO:0000256" key="1">
    <source>
        <dbReference type="ARBA" id="ARBA00004429"/>
    </source>
</evidence>
<evidence type="ECO:0000256" key="10">
    <source>
        <dbReference type="ARBA" id="ARBA00029447"/>
    </source>
</evidence>
<dbReference type="SUPFAM" id="SSF58104">
    <property type="entry name" value="Methyl-accepting chemotaxis protein (MCP) signaling domain"/>
    <property type="match status" value="1"/>
</dbReference>
<sequence>MLKNLSIKTGLTLATGIFVVLVLVIGACAFTSLASTNESLSRMYQHDMAATNALTRSSELLLRCRSAKNRYESLIGQQKDSDAARQLQLAEQYCNESQKQWDVFAAVPVSDEANTLVKEAGDKHADMMSKGIMPEFDALRARDFDAYRRIQLQYSSPLYNQFDKLTQPLMDYATSRAAHRFAEAQSRAHTMSAVLIVGALLAVTIAIVVRRVLTRVVVEPIGEMAQHFESISKGDLQQDIVALGTNEIGTLQRALDKMQAELAGTVRHIRASTESITVAASEIASGNVDLSARTEQQASSLQETASNMEQITSTVKQNADNARQASSLARNASEIAGQGSAVVSRVIGTMDEINQSSARIADIIAIIEGIAFQTNILALNAAVEAARAGEEGRGFAVVAGEVRSLAQRSSAAAKEIKTLIDASVDRVQAGASLVDQAGKTMQEITNAVQRVTDIMGEISAASEAQSGGIDQIARAVTQMDEVTQQNAALVEEAAAASQSLEDQVQSLKRAVAIFRVDAHPALLQLA</sequence>
<feature type="transmembrane region" description="Helical" evidence="13">
    <location>
        <begin position="12"/>
        <end position="34"/>
    </location>
</feature>
<evidence type="ECO:0000256" key="4">
    <source>
        <dbReference type="ARBA" id="ARBA00022500"/>
    </source>
</evidence>
<evidence type="ECO:0000259" key="14">
    <source>
        <dbReference type="PROSITE" id="PS50111"/>
    </source>
</evidence>
<evidence type="ECO:0000313" key="17">
    <source>
        <dbReference type="Proteomes" id="UP000366065"/>
    </source>
</evidence>
<keyword evidence="9 11" id="KW-0807">Transducer</keyword>
<dbReference type="CDD" id="cd06225">
    <property type="entry name" value="HAMP"/>
    <property type="match status" value="1"/>
</dbReference>
<dbReference type="PROSITE" id="PS51257">
    <property type="entry name" value="PROKAR_LIPOPROTEIN"/>
    <property type="match status" value="1"/>
</dbReference>
<dbReference type="InterPro" id="IPR004089">
    <property type="entry name" value="MCPsignal_dom"/>
</dbReference>
<protein>
    <submittedName>
        <fullName evidence="16">Chemotaxis protein</fullName>
    </submittedName>
</protein>
<comment type="similarity">
    <text evidence="10">Belongs to the methyl-accepting chemotaxis (MCP) protein family.</text>
</comment>
<evidence type="ECO:0000256" key="11">
    <source>
        <dbReference type="PROSITE-ProRule" id="PRU00284"/>
    </source>
</evidence>
<dbReference type="SMART" id="SM00283">
    <property type="entry name" value="MA"/>
    <property type="match status" value="1"/>
</dbReference>
<dbReference type="RefSeq" id="WP_174980806.1">
    <property type="nucleotide sequence ID" value="NZ_CABPRV010000002.1"/>
</dbReference>
<dbReference type="Proteomes" id="UP000366065">
    <property type="component" value="Unassembled WGS sequence"/>
</dbReference>
<comment type="caution">
    <text evidence="16">The sequence shown here is derived from an EMBL/GenBank/DDBJ whole genome shotgun (WGS) entry which is preliminary data.</text>
</comment>
<keyword evidence="8 13" id="KW-0472">Membrane</keyword>
<keyword evidence="6 13" id="KW-0812">Transmembrane</keyword>
<comment type="subcellular location">
    <subcellularLocation>
        <location evidence="1">Cell inner membrane</location>
        <topology evidence="1">Multi-pass membrane protein</topology>
    </subcellularLocation>
</comment>
<evidence type="ECO:0000313" key="16">
    <source>
        <dbReference type="EMBL" id="VVD76659.1"/>
    </source>
</evidence>
<keyword evidence="17" id="KW-1185">Reference proteome</keyword>
<dbReference type="PROSITE" id="PS50111">
    <property type="entry name" value="CHEMOTAXIS_TRANSDUC_2"/>
    <property type="match status" value="1"/>
</dbReference>
<dbReference type="PANTHER" id="PTHR43531">
    <property type="entry name" value="PROTEIN ICFG"/>
    <property type="match status" value="1"/>
</dbReference>
<evidence type="ECO:0000256" key="9">
    <source>
        <dbReference type="ARBA" id="ARBA00023224"/>
    </source>
</evidence>
<feature type="domain" description="Methyl-accepting transducer" evidence="14">
    <location>
        <begin position="272"/>
        <end position="501"/>
    </location>
</feature>
<evidence type="ECO:0000256" key="5">
    <source>
        <dbReference type="ARBA" id="ARBA00022519"/>
    </source>
</evidence>
<dbReference type="Gene3D" id="1.20.120.30">
    <property type="entry name" value="Aspartate receptor, ligand-binding domain"/>
    <property type="match status" value="1"/>
</dbReference>
<feature type="domain" description="HAMP" evidence="15">
    <location>
        <begin position="215"/>
        <end position="267"/>
    </location>
</feature>
<dbReference type="SMART" id="SM00304">
    <property type="entry name" value="HAMP"/>
    <property type="match status" value="1"/>
</dbReference>
<proteinExistence type="inferred from homology"/>
<dbReference type="PROSITE" id="PS50885">
    <property type="entry name" value="HAMP"/>
    <property type="match status" value="1"/>
</dbReference>
<evidence type="ECO:0000256" key="12">
    <source>
        <dbReference type="SAM" id="Coils"/>
    </source>
</evidence>
<feature type="transmembrane region" description="Helical" evidence="13">
    <location>
        <begin position="190"/>
        <end position="209"/>
    </location>
</feature>
<dbReference type="InterPro" id="IPR035440">
    <property type="entry name" value="4HB_MCP_dom_sf"/>
</dbReference>
<dbReference type="Pfam" id="PF02203">
    <property type="entry name" value="TarH"/>
    <property type="match status" value="1"/>
</dbReference>
<accession>A0ABY6VQM3</accession>
<reference evidence="16 17" key="1">
    <citation type="submission" date="2019-08" db="EMBL/GenBank/DDBJ databases">
        <authorList>
            <person name="Peeters C."/>
        </authorList>
    </citation>
    <scope>NUCLEOTIDE SEQUENCE [LARGE SCALE GENOMIC DNA]</scope>
    <source>
        <strain evidence="16 17">LMG 20602</strain>
    </source>
</reference>
<evidence type="ECO:0000259" key="15">
    <source>
        <dbReference type="PROSITE" id="PS50885"/>
    </source>
</evidence>
<dbReference type="InterPro" id="IPR003122">
    <property type="entry name" value="Tar_rcpt_lig-bd"/>
</dbReference>
<keyword evidence="2" id="KW-1003">Cell membrane</keyword>